<dbReference type="Proteomes" id="UP000008311">
    <property type="component" value="Unassembled WGS sequence"/>
</dbReference>
<evidence type="ECO:0000313" key="2">
    <source>
        <dbReference type="EMBL" id="EEF33821.1"/>
    </source>
</evidence>
<keyword evidence="1" id="KW-0812">Transmembrane</keyword>
<proteinExistence type="predicted"/>
<gene>
    <name evidence="2" type="ORF">RCOM_1125760</name>
</gene>
<evidence type="ECO:0000256" key="1">
    <source>
        <dbReference type="SAM" id="Phobius"/>
    </source>
</evidence>
<keyword evidence="1" id="KW-0472">Membrane</keyword>
<dbReference type="AlphaFoldDB" id="B9SRE7"/>
<sequence length="121" mass="14090">MESGDRDGYGGSNVTSMMAFWKGLKILTLLIAIVELVQYYLFQEVKIIQIENSRDALLGPPICNYFKWHDEWKSERCLALLNEIRTLKLHLHTLGHNKVNDNNTIHRAMKKTEALRKQICF</sequence>
<organism evidence="2 3">
    <name type="scientific">Ricinus communis</name>
    <name type="common">Castor bean</name>
    <dbReference type="NCBI Taxonomy" id="3988"/>
    <lineage>
        <taxon>Eukaryota</taxon>
        <taxon>Viridiplantae</taxon>
        <taxon>Streptophyta</taxon>
        <taxon>Embryophyta</taxon>
        <taxon>Tracheophyta</taxon>
        <taxon>Spermatophyta</taxon>
        <taxon>Magnoliopsida</taxon>
        <taxon>eudicotyledons</taxon>
        <taxon>Gunneridae</taxon>
        <taxon>Pentapetalae</taxon>
        <taxon>rosids</taxon>
        <taxon>fabids</taxon>
        <taxon>Malpighiales</taxon>
        <taxon>Euphorbiaceae</taxon>
        <taxon>Acalyphoideae</taxon>
        <taxon>Acalypheae</taxon>
        <taxon>Ricinus</taxon>
    </lineage>
</organism>
<dbReference type="EMBL" id="EQ974097">
    <property type="protein sequence ID" value="EEF33821.1"/>
    <property type="molecule type" value="Genomic_DNA"/>
</dbReference>
<protein>
    <submittedName>
        <fullName evidence="2">Uncharacterized protein</fullName>
    </submittedName>
</protein>
<keyword evidence="3" id="KW-1185">Reference proteome</keyword>
<evidence type="ECO:0000313" key="3">
    <source>
        <dbReference type="Proteomes" id="UP000008311"/>
    </source>
</evidence>
<name>B9SRE7_RICCO</name>
<keyword evidence="1" id="KW-1133">Transmembrane helix</keyword>
<dbReference type="InParanoid" id="B9SRE7"/>
<feature type="transmembrane region" description="Helical" evidence="1">
    <location>
        <begin position="20"/>
        <end position="42"/>
    </location>
</feature>
<reference evidence="3" key="1">
    <citation type="journal article" date="2010" name="Nat. Biotechnol.">
        <title>Draft genome sequence of the oilseed species Ricinus communis.</title>
        <authorList>
            <person name="Chan A.P."/>
            <person name="Crabtree J."/>
            <person name="Zhao Q."/>
            <person name="Lorenzi H."/>
            <person name="Orvis J."/>
            <person name="Puiu D."/>
            <person name="Melake-Berhan A."/>
            <person name="Jones K.M."/>
            <person name="Redman J."/>
            <person name="Chen G."/>
            <person name="Cahoon E.B."/>
            <person name="Gedil M."/>
            <person name="Stanke M."/>
            <person name="Haas B.J."/>
            <person name="Wortman J.R."/>
            <person name="Fraser-Liggett C.M."/>
            <person name="Ravel J."/>
            <person name="Rabinowicz P.D."/>
        </authorList>
    </citation>
    <scope>NUCLEOTIDE SEQUENCE [LARGE SCALE GENOMIC DNA]</scope>
    <source>
        <strain evidence="3">cv. Hale</strain>
    </source>
</reference>
<accession>B9SRE7</accession>